<dbReference type="Proteomes" id="UP000254876">
    <property type="component" value="Unassembled WGS sequence"/>
</dbReference>
<feature type="domain" description="MnmE helical" evidence="1">
    <location>
        <begin position="1"/>
        <end position="88"/>
    </location>
</feature>
<dbReference type="InterPro" id="IPR025867">
    <property type="entry name" value="MnmE_helical"/>
</dbReference>
<evidence type="ECO:0000313" key="3">
    <source>
        <dbReference type="Proteomes" id="UP000254876"/>
    </source>
</evidence>
<dbReference type="EC" id="3.6.-.-" evidence="2"/>
<name>A0A7Z7LXT5_9FLAO</name>
<sequence>MQELKNELSSFVEQMKSEEGNVVITNQRHFEALQRSLDAVNRVKEAVSSQITTELLAYELRNAIEYLGEISGEFTNDEVLGNIFSKFCIGK</sequence>
<dbReference type="InterPro" id="IPR027368">
    <property type="entry name" value="MnmE_dom2"/>
</dbReference>
<dbReference type="AlphaFoldDB" id="A0A7Z7LXT5"/>
<dbReference type="RefSeq" id="WP_260743957.1">
    <property type="nucleotide sequence ID" value="NZ_UFYD01000001.1"/>
</dbReference>
<dbReference type="PANTHER" id="PTHR42714:SF2">
    <property type="entry name" value="TRNA MODIFICATION GTPASE GTPBP3, MITOCHONDRIAL"/>
    <property type="match status" value="1"/>
</dbReference>
<dbReference type="SUPFAM" id="SSF116878">
    <property type="entry name" value="TrmE connector domain"/>
    <property type="match status" value="1"/>
</dbReference>
<dbReference type="Gene3D" id="1.20.120.430">
    <property type="entry name" value="tRNA modification GTPase MnmE domain 2"/>
    <property type="match status" value="1"/>
</dbReference>
<dbReference type="Pfam" id="PF12631">
    <property type="entry name" value="MnmE_helical"/>
    <property type="match status" value="1"/>
</dbReference>
<keyword evidence="2" id="KW-0378">Hydrolase</keyword>
<dbReference type="PANTHER" id="PTHR42714">
    <property type="entry name" value="TRNA MODIFICATION GTPASE GTPBP3"/>
    <property type="match status" value="1"/>
</dbReference>
<proteinExistence type="predicted"/>
<dbReference type="GO" id="GO:0002098">
    <property type="term" value="P:tRNA wobble uridine modification"/>
    <property type="evidence" value="ECO:0007669"/>
    <property type="project" value="TreeGrafter"/>
</dbReference>
<gene>
    <name evidence="2" type="primary">mnmE_1</name>
    <name evidence="2" type="ORF">NCTC10588_03020</name>
</gene>
<organism evidence="2 3">
    <name type="scientific">Elizabethkingia anophelis</name>
    <dbReference type="NCBI Taxonomy" id="1117645"/>
    <lineage>
        <taxon>Bacteria</taxon>
        <taxon>Pseudomonadati</taxon>
        <taxon>Bacteroidota</taxon>
        <taxon>Flavobacteriia</taxon>
        <taxon>Flavobacteriales</taxon>
        <taxon>Weeksellaceae</taxon>
        <taxon>Elizabethkingia</taxon>
    </lineage>
</organism>
<evidence type="ECO:0000259" key="1">
    <source>
        <dbReference type="Pfam" id="PF12631"/>
    </source>
</evidence>
<protein>
    <submittedName>
        <fullName evidence="2">tRNA modification GTPase MnmE</fullName>
        <ecNumber evidence="2">3.6.-.-</ecNumber>
    </submittedName>
</protein>
<evidence type="ECO:0000313" key="2">
    <source>
        <dbReference type="EMBL" id="STD09550.1"/>
    </source>
</evidence>
<dbReference type="EMBL" id="UFYD01000001">
    <property type="protein sequence ID" value="STD09550.1"/>
    <property type="molecule type" value="Genomic_DNA"/>
</dbReference>
<dbReference type="GO" id="GO:0016787">
    <property type="term" value="F:hydrolase activity"/>
    <property type="evidence" value="ECO:0007669"/>
    <property type="project" value="UniProtKB-KW"/>
</dbReference>
<reference evidence="2 3" key="1">
    <citation type="submission" date="2018-06" db="EMBL/GenBank/DDBJ databases">
        <authorList>
            <consortium name="Pathogen Informatics"/>
            <person name="Doyle S."/>
        </authorList>
    </citation>
    <scope>NUCLEOTIDE SEQUENCE [LARGE SCALE GENOMIC DNA]</scope>
    <source>
        <strain evidence="2 3">NCTC10588</strain>
    </source>
</reference>
<dbReference type="GO" id="GO:0030488">
    <property type="term" value="P:tRNA methylation"/>
    <property type="evidence" value="ECO:0007669"/>
    <property type="project" value="TreeGrafter"/>
</dbReference>
<comment type="caution">
    <text evidence="2">The sequence shown here is derived from an EMBL/GenBank/DDBJ whole genome shotgun (WGS) entry which is preliminary data.</text>
</comment>
<dbReference type="GO" id="GO:0005829">
    <property type="term" value="C:cytosol"/>
    <property type="evidence" value="ECO:0007669"/>
    <property type="project" value="TreeGrafter"/>
</dbReference>
<accession>A0A7Z7LXT5</accession>